<dbReference type="Pfam" id="PF00441">
    <property type="entry name" value="Acyl-CoA_dh_1"/>
    <property type="match status" value="1"/>
</dbReference>
<evidence type="ECO:0000259" key="7">
    <source>
        <dbReference type="Pfam" id="PF00441"/>
    </source>
</evidence>
<dbReference type="HOGENOM" id="CLU_018204_0_2_11"/>
<feature type="domain" description="Acyl-CoA dehydrogenase/oxidase C-terminal" evidence="7">
    <location>
        <begin position="230"/>
        <end position="378"/>
    </location>
</feature>
<dbReference type="KEGG" id="sna:Snas_3899"/>
<dbReference type="GO" id="GO:0050660">
    <property type="term" value="F:flavin adenine dinucleotide binding"/>
    <property type="evidence" value="ECO:0007669"/>
    <property type="project" value="InterPro"/>
</dbReference>
<dbReference type="InterPro" id="IPR037069">
    <property type="entry name" value="AcylCoA_DH/ox_N_sf"/>
</dbReference>
<evidence type="ECO:0000256" key="6">
    <source>
        <dbReference type="RuleBase" id="RU362125"/>
    </source>
</evidence>
<evidence type="ECO:0000259" key="9">
    <source>
        <dbReference type="Pfam" id="PF02771"/>
    </source>
</evidence>
<dbReference type="InterPro" id="IPR046373">
    <property type="entry name" value="Acyl-CoA_Oxase/DH_mid-dom_sf"/>
</dbReference>
<evidence type="ECO:0000256" key="5">
    <source>
        <dbReference type="ARBA" id="ARBA00023002"/>
    </source>
</evidence>
<dbReference type="InterPro" id="IPR036250">
    <property type="entry name" value="AcylCo_DH-like_C"/>
</dbReference>
<dbReference type="Gene3D" id="1.10.540.10">
    <property type="entry name" value="Acyl-CoA dehydrogenase/oxidase, N-terminal domain"/>
    <property type="match status" value="1"/>
</dbReference>
<dbReference type="GO" id="GO:0003995">
    <property type="term" value="F:acyl-CoA dehydrogenase activity"/>
    <property type="evidence" value="ECO:0007669"/>
    <property type="project" value="InterPro"/>
</dbReference>
<dbReference type="RefSeq" id="WP_013019125.1">
    <property type="nucleotide sequence ID" value="NC_013947.1"/>
</dbReference>
<dbReference type="InterPro" id="IPR006091">
    <property type="entry name" value="Acyl-CoA_Oxase/DH_mid-dom"/>
</dbReference>
<feature type="domain" description="Acyl-CoA oxidase/dehydrogenase middle" evidence="8">
    <location>
        <begin position="123"/>
        <end position="218"/>
    </location>
</feature>
<dbReference type="FunFam" id="1.10.540.10:FF:000009">
    <property type="entry name" value="Probable acyl-CoA dehydrogenase"/>
    <property type="match status" value="1"/>
</dbReference>
<comment type="cofactor">
    <cofactor evidence="1 6">
        <name>FAD</name>
        <dbReference type="ChEBI" id="CHEBI:57692"/>
    </cofactor>
</comment>
<organism evidence="10 11">
    <name type="scientific">Stackebrandtia nassauensis (strain DSM 44728 / CIP 108903 / NRRL B-16338 / NBRC 102104 / LLR-40K-21)</name>
    <dbReference type="NCBI Taxonomy" id="446470"/>
    <lineage>
        <taxon>Bacteria</taxon>
        <taxon>Bacillati</taxon>
        <taxon>Actinomycetota</taxon>
        <taxon>Actinomycetes</taxon>
        <taxon>Glycomycetales</taxon>
        <taxon>Glycomycetaceae</taxon>
        <taxon>Stackebrandtia</taxon>
    </lineage>
</organism>
<dbReference type="SUPFAM" id="SSF47203">
    <property type="entry name" value="Acyl-CoA dehydrogenase C-terminal domain-like"/>
    <property type="match status" value="1"/>
</dbReference>
<keyword evidence="3 6" id="KW-0285">Flavoprotein</keyword>
<dbReference type="PANTHER" id="PTHR43884">
    <property type="entry name" value="ACYL-COA DEHYDROGENASE"/>
    <property type="match status" value="1"/>
</dbReference>
<reference evidence="10 11" key="1">
    <citation type="journal article" date="2009" name="Stand. Genomic Sci.">
        <title>Complete genome sequence of Stackebrandtia nassauensis type strain (LLR-40K-21).</title>
        <authorList>
            <person name="Munk C."/>
            <person name="Lapidus A."/>
            <person name="Copeland A."/>
            <person name="Jando M."/>
            <person name="Mayilraj S."/>
            <person name="Glavina Del Rio T."/>
            <person name="Nolan M."/>
            <person name="Chen F."/>
            <person name="Lucas S."/>
            <person name="Tice H."/>
            <person name="Cheng J.F."/>
            <person name="Han C."/>
            <person name="Detter J.C."/>
            <person name="Bruce D."/>
            <person name="Goodwin L."/>
            <person name="Chain P."/>
            <person name="Pitluck S."/>
            <person name="Goker M."/>
            <person name="Ovchinikova G."/>
            <person name="Pati A."/>
            <person name="Ivanova N."/>
            <person name="Mavromatis K."/>
            <person name="Chen A."/>
            <person name="Palaniappan K."/>
            <person name="Land M."/>
            <person name="Hauser L."/>
            <person name="Chang Y.J."/>
            <person name="Jeffries C.D."/>
            <person name="Bristow J."/>
            <person name="Eisen J.A."/>
            <person name="Markowitz V."/>
            <person name="Hugenholtz P."/>
            <person name="Kyrpides N.C."/>
            <person name="Klenk H.P."/>
        </authorList>
    </citation>
    <scope>NUCLEOTIDE SEQUENCE [LARGE SCALE GENOMIC DNA]</scope>
    <source>
        <strain evidence="11">DSM 44728 / CIP 108903 / NRRL B-16338 / NBRC 102104 / LLR-40K-21</strain>
    </source>
</reference>
<dbReference type="Proteomes" id="UP000000844">
    <property type="component" value="Chromosome"/>
</dbReference>
<feature type="domain" description="Acyl-CoA dehydrogenase/oxidase N-terminal" evidence="9">
    <location>
        <begin position="7"/>
        <end position="119"/>
    </location>
</feature>
<evidence type="ECO:0000256" key="4">
    <source>
        <dbReference type="ARBA" id="ARBA00022827"/>
    </source>
</evidence>
<dbReference type="FunFam" id="1.20.140.10:FF:000001">
    <property type="entry name" value="Acyl-CoA dehydrogenase"/>
    <property type="match status" value="1"/>
</dbReference>
<comment type="similarity">
    <text evidence="2 6">Belongs to the acyl-CoA dehydrogenase family.</text>
</comment>
<name>D3PYX1_STANL</name>
<dbReference type="Pfam" id="PF02770">
    <property type="entry name" value="Acyl-CoA_dh_M"/>
    <property type="match status" value="1"/>
</dbReference>
<dbReference type="AlphaFoldDB" id="D3PYX1"/>
<evidence type="ECO:0000256" key="1">
    <source>
        <dbReference type="ARBA" id="ARBA00001974"/>
    </source>
</evidence>
<dbReference type="InterPro" id="IPR009100">
    <property type="entry name" value="AcylCoA_DH/oxidase_NM_dom_sf"/>
</dbReference>
<gene>
    <name evidence="10" type="ordered locus">Snas_3899</name>
</gene>
<keyword evidence="4 6" id="KW-0274">FAD</keyword>
<dbReference type="eggNOG" id="COG1960">
    <property type="taxonomic scope" value="Bacteria"/>
</dbReference>
<dbReference type="SUPFAM" id="SSF56645">
    <property type="entry name" value="Acyl-CoA dehydrogenase NM domain-like"/>
    <property type="match status" value="1"/>
</dbReference>
<protein>
    <submittedName>
        <fullName evidence="10">Acyl-CoA dehydrogenase domain protein</fullName>
    </submittedName>
</protein>
<evidence type="ECO:0000259" key="8">
    <source>
        <dbReference type="Pfam" id="PF02770"/>
    </source>
</evidence>
<dbReference type="InterPro" id="IPR006089">
    <property type="entry name" value="Acyl-CoA_DH_CS"/>
</dbReference>
<dbReference type="InterPro" id="IPR013786">
    <property type="entry name" value="AcylCoA_DH/ox_N"/>
</dbReference>
<dbReference type="PANTHER" id="PTHR43884:SF12">
    <property type="entry name" value="ISOVALERYL-COA DEHYDROGENASE, MITOCHONDRIAL-RELATED"/>
    <property type="match status" value="1"/>
</dbReference>
<evidence type="ECO:0000313" key="11">
    <source>
        <dbReference type="Proteomes" id="UP000000844"/>
    </source>
</evidence>
<evidence type="ECO:0000313" key="10">
    <source>
        <dbReference type="EMBL" id="ADD43554.1"/>
    </source>
</evidence>
<dbReference type="PROSITE" id="PS00072">
    <property type="entry name" value="ACYL_COA_DH_1"/>
    <property type="match status" value="1"/>
</dbReference>
<dbReference type="Gene3D" id="1.20.140.10">
    <property type="entry name" value="Butyryl-CoA Dehydrogenase, subunit A, domain 3"/>
    <property type="match status" value="1"/>
</dbReference>
<keyword evidence="5 6" id="KW-0560">Oxidoreductase</keyword>
<dbReference type="FunFam" id="2.40.110.10:FF:000002">
    <property type="entry name" value="Acyl-CoA dehydrogenase fadE12"/>
    <property type="match status" value="1"/>
</dbReference>
<dbReference type="EMBL" id="CP001778">
    <property type="protein sequence ID" value="ADD43554.1"/>
    <property type="molecule type" value="Genomic_DNA"/>
</dbReference>
<dbReference type="Gene3D" id="2.40.110.10">
    <property type="entry name" value="Butyryl-CoA Dehydrogenase, subunit A, domain 2"/>
    <property type="match status" value="1"/>
</dbReference>
<evidence type="ECO:0000256" key="2">
    <source>
        <dbReference type="ARBA" id="ARBA00009347"/>
    </source>
</evidence>
<dbReference type="OrthoDB" id="8876745at2"/>
<accession>D3PYX1</accession>
<sequence>MRRDIFTDEHDAFRETARTFAEREIVPHHGQWEEDGLVPRELWTAAGRQGLLCVDLPEKYGGAGLDDFRYHAIVAEELARSRATGVGFVVHNDMAVPYLSRLATEEQKDRWFSGLCAGELIAAIAMSEPGAGSDLQGIATTAVRDGEDYVLNGQKTFITNGIHADLVIVLARTDPEAAHLGFSLFAVERGMEGFERGRKLDKIGMRAQDTAELFFNDVRIPAANLVGEEGKGFIYLMEGLPRERLAIAVVGQAGAEAVFDETVEYVRGRKAFGRNIGKFQHVRMTMAEMKTELHIGRTFVDQCMLALNAGELDVTEAAMSKWWITEMQKRVTDQCLQLHGGYGYMSEYPIAQAYLDTRAQTIYGGTTEIMKEIIGRSLDL</sequence>
<keyword evidence="11" id="KW-1185">Reference proteome</keyword>
<dbReference type="Pfam" id="PF02771">
    <property type="entry name" value="Acyl-CoA_dh_N"/>
    <property type="match status" value="1"/>
</dbReference>
<dbReference type="InterPro" id="IPR009075">
    <property type="entry name" value="AcylCo_DH/oxidase_C"/>
</dbReference>
<dbReference type="STRING" id="446470.Snas_3899"/>
<evidence type="ECO:0000256" key="3">
    <source>
        <dbReference type="ARBA" id="ARBA00022630"/>
    </source>
</evidence>
<proteinExistence type="inferred from homology"/>